<evidence type="ECO:0000313" key="11">
    <source>
        <dbReference type="Proteomes" id="UP000465031"/>
    </source>
</evidence>
<evidence type="ECO:0000256" key="2">
    <source>
        <dbReference type="ARBA" id="ARBA00006228"/>
    </source>
</evidence>
<dbReference type="Proteomes" id="UP000076717">
    <property type="component" value="Unassembled WGS sequence"/>
</dbReference>
<evidence type="ECO:0000313" key="9">
    <source>
        <dbReference type="EMBL" id="QHC54723.1"/>
    </source>
</evidence>
<evidence type="ECO:0000256" key="5">
    <source>
        <dbReference type="ARBA" id="ARBA00022989"/>
    </source>
</evidence>
<keyword evidence="10" id="KW-1185">Reference proteome</keyword>
<reference evidence="9" key="3">
    <citation type="submission" date="2019-12" db="EMBL/GenBank/DDBJ databases">
        <title>Complete and Draft Genome Sequences of New Strains and Members of Some Known Species of the Genus Rathayibacter isolated from Plants.</title>
        <authorList>
            <person name="Tarlachkov S.V."/>
            <person name="Starodumova I.P."/>
            <person name="Dorofeeva L.V."/>
            <person name="Prisyazhnaya N.V."/>
            <person name="Leyn S.A."/>
            <person name="Zlamal J.E."/>
            <person name="Elane M.L."/>
            <person name="Osterman A.L."/>
            <person name="Nadler S.A."/>
            <person name="Subbotin S.A."/>
            <person name="Evtushenko L.I."/>
        </authorList>
    </citation>
    <scope>NUCLEOTIDE SEQUENCE</scope>
    <source>
        <strain evidence="9">VKM Ac-2761</strain>
    </source>
</reference>
<comment type="similarity">
    <text evidence="2">Belongs to the CPA3 antiporters (TC 2.A.63) subunit E family.</text>
</comment>
<reference evidence="8 10" key="1">
    <citation type="submission" date="2015-08" db="EMBL/GenBank/DDBJ databases">
        <title>Draft Genome Sequence of Rathayibacter sp. Strain VKM Ac-2596 Isolated from Leaf Gall Induced by Plant-Parasitic Nematodes.</title>
        <authorList>
            <person name="Vasilenko O.V."/>
            <person name="Starodumova I.P."/>
            <person name="Tarlachkov S.V."/>
            <person name="Dorofeeva L.V."/>
            <person name="Evtushenko L.I."/>
        </authorList>
    </citation>
    <scope>NUCLEOTIDE SEQUENCE [LARGE SCALE GENOMIC DNA]</scope>
    <source>
        <strain evidence="8 10">VKM Ac-2596</strain>
    </source>
</reference>
<evidence type="ECO:0000256" key="1">
    <source>
        <dbReference type="ARBA" id="ARBA00004651"/>
    </source>
</evidence>
<dbReference type="Proteomes" id="UP000465031">
    <property type="component" value="Chromosome"/>
</dbReference>
<evidence type="ECO:0000256" key="4">
    <source>
        <dbReference type="ARBA" id="ARBA00022692"/>
    </source>
</evidence>
<feature type="transmembrane region" description="Helical" evidence="7">
    <location>
        <begin position="32"/>
        <end position="51"/>
    </location>
</feature>
<dbReference type="RefSeq" id="WP_068208771.1">
    <property type="nucleotide sequence ID" value="NZ_CP047186.1"/>
</dbReference>
<dbReference type="EMBL" id="CP047186">
    <property type="protein sequence ID" value="QHC54723.1"/>
    <property type="molecule type" value="Genomic_DNA"/>
</dbReference>
<dbReference type="PANTHER" id="PTHR34584:SF1">
    <property type="entry name" value="NA(+)_H(+) ANTIPORTER SUBUNIT E1"/>
    <property type="match status" value="1"/>
</dbReference>
<dbReference type="InterPro" id="IPR002758">
    <property type="entry name" value="Cation_antiport_E"/>
</dbReference>
<protein>
    <submittedName>
        <fullName evidence="9">Na+/H+ antiporter subunit E</fullName>
    </submittedName>
    <submittedName>
        <fullName evidence="8">Putative monovalent cation/H+ antiporter subunit E</fullName>
    </submittedName>
</protein>
<dbReference type="NCBIfam" id="NF006521">
    <property type="entry name" value="PRK08965.1-5"/>
    <property type="match status" value="1"/>
</dbReference>
<evidence type="ECO:0000256" key="6">
    <source>
        <dbReference type="ARBA" id="ARBA00023136"/>
    </source>
</evidence>
<keyword evidence="5 7" id="KW-1133">Transmembrane helix</keyword>
<dbReference type="EMBL" id="LIIN01000017">
    <property type="protein sequence ID" value="KZX22027.1"/>
    <property type="molecule type" value="Genomic_DNA"/>
</dbReference>
<keyword evidence="3" id="KW-1003">Cell membrane</keyword>
<keyword evidence="4 7" id="KW-0812">Transmembrane</keyword>
<dbReference type="KEGG" id="rte:GSU10_03030"/>
<dbReference type="AlphaFoldDB" id="A0A166D710"/>
<dbReference type="OrthoDB" id="3556991at2"/>
<name>A0A166D710_9MICO</name>
<evidence type="ECO:0000256" key="7">
    <source>
        <dbReference type="SAM" id="Phobius"/>
    </source>
</evidence>
<feature type="transmembrane region" description="Helical" evidence="7">
    <location>
        <begin position="9"/>
        <end position="26"/>
    </location>
</feature>
<proteinExistence type="inferred from homology"/>
<keyword evidence="6 7" id="KW-0472">Membrane</keyword>
<dbReference type="GO" id="GO:0008324">
    <property type="term" value="F:monoatomic cation transmembrane transporter activity"/>
    <property type="evidence" value="ECO:0007669"/>
    <property type="project" value="InterPro"/>
</dbReference>
<dbReference type="GO" id="GO:0005886">
    <property type="term" value="C:plasma membrane"/>
    <property type="evidence" value="ECO:0007669"/>
    <property type="project" value="UniProtKB-SubCell"/>
</dbReference>
<gene>
    <name evidence="8" type="ORF">ACH61_00808</name>
    <name evidence="9" type="ORF">GSU10_03030</name>
</gene>
<dbReference type="Pfam" id="PF01899">
    <property type="entry name" value="MNHE"/>
    <property type="match status" value="1"/>
</dbReference>
<evidence type="ECO:0000313" key="8">
    <source>
        <dbReference type="EMBL" id="KZX22027.1"/>
    </source>
</evidence>
<feature type="transmembrane region" description="Helical" evidence="7">
    <location>
        <begin position="63"/>
        <end position="85"/>
    </location>
</feature>
<sequence>MSPRRRVDVWNRVAMFVTLVGIWVLLWDDVSVLSIVSGFLVALLITRVFYLPPVEFSNRVNPWFVLVFLLRLLVDIAVASVRVSWQILTLPVPVHNAIVAVHLRSRSEGMLVWTTEAVSLVPGSLVIDVDPQLNVLYLHVLGVTHDEDERIEEVRRTVLESEARIVRAIGSREDVQRVNQPLDRGAGAVR</sequence>
<evidence type="ECO:0000313" key="10">
    <source>
        <dbReference type="Proteomes" id="UP000076717"/>
    </source>
</evidence>
<dbReference type="PANTHER" id="PTHR34584">
    <property type="entry name" value="NA(+)/H(+) ANTIPORTER SUBUNIT E1"/>
    <property type="match status" value="1"/>
</dbReference>
<dbReference type="PATRIC" id="fig|1671680.3.peg.858"/>
<comment type="subcellular location">
    <subcellularLocation>
        <location evidence="1">Cell membrane</location>
        <topology evidence="1">Multi-pass membrane protein</topology>
    </subcellularLocation>
</comment>
<organism evidence="8 10">
    <name type="scientific">Rathayibacter tanaceti</name>
    <dbReference type="NCBI Taxonomy" id="1671680"/>
    <lineage>
        <taxon>Bacteria</taxon>
        <taxon>Bacillati</taxon>
        <taxon>Actinomycetota</taxon>
        <taxon>Actinomycetes</taxon>
        <taxon>Micrococcales</taxon>
        <taxon>Microbacteriaceae</taxon>
        <taxon>Rathayibacter</taxon>
    </lineage>
</organism>
<accession>A0A166D710</accession>
<reference evidence="11" key="2">
    <citation type="submission" date="2019-12" db="EMBL/GenBank/DDBJ databases">
        <title>Complete and draft genome sequences of new strains and members of some known species of the genus Rathayibacter isolated from plants.</title>
        <authorList>
            <person name="Tarlachkov S.V."/>
            <person name="Starodumova I.P."/>
            <person name="Dorofeeva L.V."/>
            <person name="Prisyazhnaya N.V."/>
            <person name="Leyn S."/>
            <person name="Zlamal J."/>
            <person name="Elan M."/>
            <person name="Osterman A.L."/>
            <person name="Nadler S."/>
            <person name="Subbotin S.A."/>
            <person name="Evtushenko L.I."/>
        </authorList>
    </citation>
    <scope>NUCLEOTIDE SEQUENCE [LARGE SCALE GENOMIC DNA]</scope>
    <source>
        <strain evidence="11">VKM Ac-2761</strain>
    </source>
</reference>
<evidence type="ECO:0000256" key="3">
    <source>
        <dbReference type="ARBA" id="ARBA00022475"/>
    </source>
</evidence>